<evidence type="ECO:0000256" key="1">
    <source>
        <dbReference type="SAM" id="MobiDB-lite"/>
    </source>
</evidence>
<reference evidence="2" key="1">
    <citation type="submission" date="2019-03" db="EMBL/GenBank/DDBJ databases">
        <title>Long read genome sequence of the mycoparasitic Pythium oligandrum ATCC 38472 isolated from sugarbeet rhizosphere.</title>
        <authorList>
            <person name="Gaulin E."/>
        </authorList>
    </citation>
    <scope>NUCLEOTIDE SEQUENCE</scope>
    <source>
        <strain evidence="2">ATCC 38472_TT</strain>
    </source>
</reference>
<accession>A0A8K1CCT2</accession>
<evidence type="ECO:0008006" key="4">
    <source>
        <dbReference type="Google" id="ProtNLM"/>
    </source>
</evidence>
<gene>
    <name evidence="2" type="ORF">Poli38472_000482</name>
</gene>
<feature type="compositionally biased region" description="Basic and acidic residues" evidence="1">
    <location>
        <begin position="103"/>
        <end position="121"/>
    </location>
</feature>
<feature type="region of interest" description="Disordered" evidence="1">
    <location>
        <begin position="98"/>
        <end position="121"/>
    </location>
</feature>
<feature type="region of interest" description="Disordered" evidence="1">
    <location>
        <begin position="48"/>
        <end position="68"/>
    </location>
</feature>
<dbReference type="PANTHER" id="PTHR35796:SF3">
    <property type="entry name" value="BHLH DOMAIN-CONTAINING PROTEIN"/>
    <property type="match status" value="1"/>
</dbReference>
<dbReference type="AlphaFoldDB" id="A0A8K1CCT2"/>
<organism evidence="2 3">
    <name type="scientific">Pythium oligandrum</name>
    <name type="common">Mycoparasitic fungus</name>
    <dbReference type="NCBI Taxonomy" id="41045"/>
    <lineage>
        <taxon>Eukaryota</taxon>
        <taxon>Sar</taxon>
        <taxon>Stramenopiles</taxon>
        <taxon>Oomycota</taxon>
        <taxon>Peronosporomycetes</taxon>
        <taxon>Pythiales</taxon>
        <taxon>Pythiaceae</taxon>
        <taxon>Pythium</taxon>
    </lineage>
</organism>
<dbReference type="PANTHER" id="PTHR35796">
    <property type="entry name" value="HYPOTHETICAL CYTOSOLIC PROTEIN"/>
    <property type="match status" value="1"/>
</dbReference>
<sequence length="471" mass="54583">MDRQSCKGDHERVMSFLEAGDLLEDDTLRLDADDVSCLLTCLSPLRRDAEEDESDDTSVDTGSNERFMPSDSALLEINGELAAETELLDTSLASLLTEESTAEDCKPPRRSDSNKARNERRREVLRLRQTVAHMEQELSALKMQTELSRKRSHEASQPEGRLLAPWQTIAEHQLKERRRVEDENVRLRVEVDTQMQIARRLERLVRQSMRQRSLEACGIETHEDDAKVPRFNDPSVYDALMHEMELRYQNIDALFDRLGINNMEYSHHGTRVYRRDFGMEMEMFRNDVLPVPLDTAGVAVWKQFAQNMARVPYRHYYERKREVVFTNQDTFLENIGFELHYNGKSANFRVQQVLRRFVEDDRVVIMWSSKLHTVEYSEGPMTGTIFHRNGCMLFKRPRALNPNELCIFKMSNVFTPVLDGSNLNPGGSMIKELTEFLLGEGAASAEFTHQLIENMLLREVMRTKRPQISVS</sequence>
<comment type="caution">
    <text evidence="2">The sequence shown here is derived from an EMBL/GenBank/DDBJ whole genome shotgun (WGS) entry which is preliminary data.</text>
</comment>
<dbReference type="EMBL" id="SPLM01000108">
    <property type="protein sequence ID" value="TMW60440.1"/>
    <property type="molecule type" value="Genomic_DNA"/>
</dbReference>
<dbReference type="OrthoDB" id="64619at2759"/>
<name>A0A8K1CCT2_PYTOL</name>
<dbReference type="Proteomes" id="UP000794436">
    <property type="component" value="Unassembled WGS sequence"/>
</dbReference>
<proteinExistence type="predicted"/>
<evidence type="ECO:0000313" key="2">
    <source>
        <dbReference type="EMBL" id="TMW60440.1"/>
    </source>
</evidence>
<protein>
    <recommendedName>
        <fullName evidence="4">M96 mating-specific protein family</fullName>
    </recommendedName>
</protein>
<evidence type="ECO:0000313" key="3">
    <source>
        <dbReference type="Proteomes" id="UP000794436"/>
    </source>
</evidence>
<keyword evidence="3" id="KW-1185">Reference proteome</keyword>